<dbReference type="PANTHER" id="PTHR11735">
    <property type="entry name" value="TRNA N6-ADENOSINE THREONYLCARBAMOYLTRANSFERASE"/>
    <property type="match status" value="1"/>
</dbReference>
<dbReference type="EMBL" id="JACHMX010000001">
    <property type="protein sequence ID" value="MBB5854872.1"/>
    <property type="molecule type" value="Genomic_DNA"/>
</dbReference>
<dbReference type="GO" id="GO:0002949">
    <property type="term" value="P:tRNA threonylcarbamoyladenosine modification"/>
    <property type="evidence" value="ECO:0007669"/>
    <property type="project" value="InterPro"/>
</dbReference>
<dbReference type="SUPFAM" id="SSF53067">
    <property type="entry name" value="Actin-like ATPase domain"/>
    <property type="match status" value="2"/>
</dbReference>
<evidence type="ECO:0000313" key="3">
    <source>
        <dbReference type="EMBL" id="MBB5854872.1"/>
    </source>
</evidence>
<dbReference type="Pfam" id="PF00814">
    <property type="entry name" value="TsaD"/>
    <property type="match status" value="1"/>
</dbReference>
<evidence type="ECO:0000313" key="4">
    <source>
        <dbReference type="Proteomes" id="UP000580861"/>
    </source>
</evidence>
<accession>A0A841B8G6</accession>
<evidence type="ECO:0000256" key="1">
    <source>
        <dbReference type="SAM" id="MobiDB-lite"/>
    </source>
</evidence>
<dbReference type="GO" id="GO:0005829">
    <property type="term" value="C:cytosol"/>
    <property type="evidence" value="ECO:0007669"/>
    <property type="project" value="TreeGrafter"/>
</dbReference>
<dbReference type="AlphaFoldDB" id="A0A841B8G6"/>
<feature type="domain" description="Gcp-like" evidence="2">
    <location>
        <begin position="37"/>
        <end position="140"/>
    </location>
</feature>
<comment type="caution">
    <text evidence="3">The sequence shown here is derived from an EMBL/GenBank/DDBJ whole genome shotgun (WGS) entry which is preliminary data.</text>
</comment>
<feature type="region of interest" description="Disordered" evidence="1">
    <location>
        <begin position="194"/>
        <end position="221"/>
    </location>
</feature>
<dbReference type="CDD" id="cd24032">
    <property type="entry name" value="ASKHA_NBD_TsaB"/>
    <property type="match status" value="1"/>
</dbReference>
<dbReference type="NCBIfam" id="TIGR03725">
    <property type="entry name" value="T6A_YeaZ"/>
    <property type="match status" value="1"/>
</dbReference>
<protein>
    <submittedName>
        <fullName evidence="3">tRNA threonylcarbamoyl adenosine modification protein YeaZ</fullName>
    </submittedName>
</protein>
<dbReference type="Gene3D" id="3.30.420.40">
    <property type="match status" value="2"/>
</dbReference>
<dbReference type="PANTHER" id="PTHR11735:SF11">
    <property type="entry name" value="TRNA THREONYLCARBAMOYLADENOSINE BIOSYNTHESIS PROTEIN TSAB"/>
    <property type="match status" value="1"/>
</dbReference>
<proteinExistence type="predicted"/>
<reference evidence="3 4" key="1">
    <citation type="submission" date="2020-08" db="EMBL/GenBank/DDBJ databases">
        <title>Sequencing the genomes of 1000 actinobacteria strains.</title>
        <authorList>
            <person name="Klenk H.-P."/>
        </authorList>
    </citation>
    <scope>NUCLEOTIDE SEQUENCE [LARGE SCALE GENOMIC DNA]</scope>
    <source>
        <strain evidence="3 4">DSM 45272</strain>
    </source>
</reference>
<keyword evidence="4" id="KW-1185">Reference proteome</keyword>
<name>A0A841B8G6_9PSEU</name>
<dbReference type="RefSeq" id="WP_184899138.1">
    <property type="nucleotide sequence ID" value="NZ_JACHMX010000001.1"/>
</dbReference>
<dbReference type="InterPro" id="IPR022496">
    <property type="entry name" value="T6A_TsaB"/>
</dbReference>
<dbReference type="InterPro" id="IPR000905">
    <property type="entry name" value="Gcp-like_dom"/>
</dbReference>
<gene>
    <name evidence="3" type="ORF">HDA45_004959</name>
</gene>
<organism evidence="3 4">
    <name type="scientific">Amycolatopsis umgeniensis</name>
    <dbReference type="NCBI Taxonomy" id="336628"/>
    <lineage>
        <taxon>Bacteria</taxon>
        <taxon>Bacillati</taxon>
        <taxon>Actinomycetota</taxon>
        <taxon>Actinomycetes</taxon>
        <taxon>Pseudonocardiales</taxon>
        <taxon>Pseudonocardiaceae</taxon>
        <taxon>Amycolatopsis</taxon>
    </lineage>
</organism>
<dbReference type="Proteomes" id="UP000580861">
    <property type="component" value="Unassembled WGS sequence"/>
</dbReference>
<sequence length="221" mass="22684">MLVLAIDTSTPAVTAGLVALDGDTLEARGDRVTVDPRAHGELITPHALEAVKAAGVTLRDLDAIVCGVGPGPFTGLRAGMATAASLAHALGIPAYPVCSLDAIAADVAPGEAPFLVLTDARRREVYWAAYAADGSRTDGPNVQRPAELETTVKVAAGDGVLLHADALGVQPIEPRFPSPVGLVKAAREALQSGDAPAPLTPLYLRRPDAVEPAARKKVTTP</sequence>
<dbReference type="InterPro" id="IPR043129">
    <property type="entry name" value="ATPase_NBD"/>
</dbReference>
<evidence type="ECO:0000259" key="2">
    <source>
        <dbReference type="Pfam" id="PF00814"/>
    </source>
</evidence>